<reference evidence="10 11" key="1">
    <citation type="submission" date="2014-03" db="EMBL/GenBank/DDBJ databases">
        <title>Genome sequence of Clostridium litorale W6, DSM 5388.</title>
        <authorList>
            <person name="Poehlein A."/>
            <person name="Jagirdar A."/>
            <person name="Khonsari B."/>
            <person name="Chibani C.M."/>
            <person name="Gutierrez Gutierrez D.A."/>
            <person name="Davydova E."/>
            <person name="Alghaithi H.S."/>
            <person name="Nair K.P."/>
            <person name="Dhamotharan K."/>
            <person name="Chandran L."/>
            <person name="G W."/>
            <person name="Daniel R."/>
        </authorList>
    </citation>
    <scope>NUCLEOTIDE SEQUENCE [LARGE SCALE GENOMIC DNA]</scope>
    <source>
        <strain evidence="10 11">W6</strain>
    </source>
</reference>
<name>A0A069R9R8_PEPLI</name>
<dbReference type="Gene3D" id="1.20.120.1220">
    <property type="match status" value="1"/>
</dbReference>
<dbReference type="InterPro" id="IPR000045">
    <property type="entry name" value="Prepilin_IV_endopep_pep"/>
</dbReference>
<accession>A0A069R9R8</accession>
<dbReference type="Proteomes" id="UP000027946">
    <property type="component" value="Unassembled WGS sequence"/>
</dbReference>
<keyword evidence="6 7" id="KW-0472">Membrane</keyword>
<feature type="transmembrane region" description="Helical" evidence="7">
    <location>
        <begin position="6"/>
        <end position="28"/>
    </location>
</feature>
<dbReference type="InterPro" id="IPR010627">
    <property type="entry name" value="Prepilin_pept_A24_N"/>
</dbReference>
<feature type="domain" description="Prepilin type IV endopeptidase peptidase" evidence="8">
    <location>
        <begin position="108"/>
        <end position="211"/>
    </location>
</feature>
<evidence type="ECO:0000259" key="8">
    <source>
        <dbReference type="Pfam" id="PF01478"/>
    </source>
</evidence>
<keyword evidence="11" id="KW-1185">Reference proteome</keyword>
<sequence length="253" mass="27390">MDITQILLYAFIFALGLVVGSFLNVCIYRIPLKKSISFPPSSCTNCGKKLSPLELIPVISYMLLRGRCRGCGAGISIKYPVVELLTGFLFIWVFSVLGFSTVFLKYAVLTCILLVVSFIDLEHQIIPDEIVIFSLAAGAVLNIMSRDVSLKSAGIGFFAASGILLLIAIITKGGMGGGDIKLMAAVGLFIGTGPVLLGLFLSFIIGGVISLILIILKLKGRKDYIPFGPFLSIGSLVSALFYNQIIYWYVMRL</sequence>
<feature type="transmembrane region" description="Helical" evidence="7">
    <location>
        <begin position="155"/>
        <end position="175"/>
    </location>
</feature>
<keyword evidence="10" id="KW-0808">Transferase</keyword>
<feature type="transmembrane region" description="Helical" evidence="7">
    <location>
        <begin position="125"/>
        <end position="143"/>
    </location>
</feature>
<evidence type="ECO:0000256" key="1">
    <source>
        <dbReference type="ARBA" id="ARBA00004651"/>
    </source>
</evidence>
<proteinExistence type="inferred from homology"/>
<dbReference type="AlphaFoldDB" id="A0A069R9R8"/>
<evidence type="ECO:0000256" key="6">
    <source>
        <dbReference type="ARBA" id="ARBA00023136"/>
    </source>
</evidence>
<comment type="similarity">
    <text evidence="2">Belongs to the peptidase A24 family.</text>
</comment>
<evidence type="ECO:0000313" key="11">
    <source>
        <dbReference type="Proteomes" id="UP000027946"/>
    </source>
</evidence>
<dbReference type="OrthoDB" id="9789291at2"/>
<dbReference type="EMBL" id="JJMM01000026">
    <property type="protein sequence ID" value="KDR93814.1"/>
    <property type="molecule type" value="Genomic_DNA"/>
</dbReference>
<comment type="caution">
    <text evidence="10">The sequence shown here is derived from an EMBL/GenBank/DDBJ whole genome shotgun (WGS) entry which is preliminary data.</text>
</comment>
<dbReference type="STRING" id="1121324.CLIT_23c00860"/>
<feature type="transmembrane region" description="Helical" evidence="7">
    <location>
        <begin position="195"/>
        <end position="216"/>
    </location>
</feature>
<dbReference type="EC" id="2.1.1.-" evidence="10"/>
<evidence type="ECO:0000259" key="9">
    <source>
        <dbReference type="Pfam" id="PF06750"/>
    </source>
</evidence>
<evidence type="ECO:0000256" key="4">
    <source>
        <dbReference type="ARBA" id="ARBA00022692"/>
    </source>
</evidence>
<dbReference type="InterPro" id="IPR050882">
    <property type="entry name" value="Prepilin_peptidase/N-MTase"/>
</dbReference>
<protein>
    <submittedName>
        <fullName evidence="10">Type 4 prepilin-like protein ComC</fullName>
        <ecNumber evidence="10">2.1.1.-</ecNumber>
        <ecNumber evidence="10">3.4.23.43</ecNumber>
    </submittedName>
</protein>
<evidence type="ECO:0000256" key="2">
    <source>
        <dbReference type="ARBA" id="ARBA00005801"/>
    </source>
</evidence>
<comment type="subcellular location">
    <subcellularLocation>
        <location evidence="1">Cell membrane</location>
        <topology evidence="1">Multi-pass membrane protein</topology>
    </subcellularLocation>
</comment>
<feature type="transmembrane region" description="Helical" evidence="7">
    <location>
        <begin position="228"/>
        <end position="250"/>
    </location>
</feature>
<dbReference type="GO" id="GO:0008168">
    <property type="term" value="F:methyltransferase activity"/>
    <property type="evidence" value="ECO:0007669"/>
    <property type="project" value="UniProtKB-KW"/>
</dbReference>
<keyword evidence="3" id="KW-1003">Cell membrane</keyword>
<dbReference type="GO" id="GO:0006465">
    <property type="term" value="P:signal peptide processing"/>
    <property type="evidence" value="ECO:0007669"/>
    <property type="project" value="TreeGrafter"/>
</dbReference>
<keyword evidence="10" id="KW-0378">Hydrolase</keyword>
<dbReference type="PANTHER" id="PTHR30487:SF0">
    <property type="entry name" value="PREPILIN LEADER PEPTIDASE_N-METHYLTRANSFERASE-RELATED"/>
    <property type="match status" value="1"/>
</dbReference>
<dbReference type="RefSeq" id="WP_038267641.1">
    <property type="nucleotide sequence ID" value="NZ_FSRH01000004.1"/>
</dbReference>
<dbReference type="EC" id="3.4.23.43" evidence="10"/>
<keyword evidence="10" id="KW-0489">Methyltransferase</keyword>
<evidence type="ECO:0000313" key="10">
    <source>
        <dbReference type="EMBL" id="KDR93814.1"/>
    </source>
</evidence>
<dbReference type="GO" id="GO:0032259">
    <property type="term" value="P:methylation"/>
    <property type="evidence" value="ECO:0007669"/>
    <property type="project" value="UniProtKB-KW"/>
</dbReference>
<feature type="transmembrane region" description="Helical" evidence="7">
    <location>
        <begin position="88"/>
        <end position="119"/>
    </location>
</feature>
<dbReference type="GO" id="GO:0004190">
    <property type="term" value="F:aspartic-type endopeptidase activity"/>
    <property type="evidence" value="ECO:0007669"/>
    <property type="project" value="UniProtKB-EC"/>
</dbReference>
<organism evidence="10 11">
    <name type="scientific">Peptoclostridium litorale DSM 5388</name>
    <dbReference type="NCBI Taxonomy" id="1121324"/>
    <lineage>
        <taxon>Bacteria</taxon>
        <taxon>Bacillati</taxon>
        <taxon>Bacillota</taxon>
        <taxon>Clostridia</taxon>
        <taxon>Peptostreptococcales</taxon>
        <taxon>Peptoclostridiaceae</taxon>
        <taxon>Peptoclostridium</taxon>
    </lineage>
</organism>
<gene>
    <name evidence="10" type="primary">comC</name>
    <name evidence="10" type="ORF">CLIT_23c00860</name>
</gene>
<evidence type="ECO:0000256" key="7">
    <source>
        <dbReference type="SAM" id="Phobius"/>
    </source>
</evidence>
<evidence type="ECO:0000256" key="3">
    <source>
        <dbReference type="ARBA" id="ARBA00022475"/>
    </source>
</evidence>
<dbReference type="GO" id="GO:0005886">
    <property type="term" value="C:plasma membrane"/>
    <property type="evidence" value="ECO:0007669"/>
    <property type="project" value="UniProtKB-SubCell"/>
</dbReference>
<evidence type="ECO:0000256" key="5">
    <source>
        <dbReference type="ARBA" id="ARBA00022989"/>
    </source>
</evidence>
<dbReference type="PANTHER" id="PTHR30487">
    <property type="entry name" value="TYPE 4 PREPILIN-LIKE PROTEINS LEADER PEPTIDE-PROCESSING ENZYME"/>
    <property type="match status" value="1"/>
</dbReference>
<dbReference type="Pfam" id="PF06750">
    <property type="entry name" value="A24_N_bact"/>
    <property type="match status" value="1"/>
</dbReference>
<keyword evidence="4 7" id="KW-0812">Transmembrane</keyword>
<feature type="domain" description="Prepilin peptidase A24 N-terminal" evidence="9">
    <location>
        <begin position="15"/>
        <end position="94"/>
    </location>
</feature>
<dbReference type="Pfam" id="PF01478">
    <property type="entry name" value="Peptidase_A24"/>
    <property type="match status" value="1"/>
</dbReference>
<dbReference type="eggNOG" id="COG1989">
    <property type="taxonomic scope" value="Bacteria"/>
</dbReference>
<keyword evidence="5 7" id="KW-1133">Transmembrane helix</keyword>